<dbReference type="GO" id="GO:0006813">
    <property type="term" value="P:potassium ion transport"/>
    <property type="evidence" value="ECO:0007669"/>
    <property type="project" value="InterPro"/>
</dbReference>
<keyword evidence="3" id="KW-1185">Reference proteome</keyword>
<dbReference type="RefSeq" id="WP_061522912.1">
    <property type="nucleotide sequence ID" value="NZ_JAJJBV010000010.1"/>
</dbReference>
<dbReference type="InterPro" id="IPR058776">
    <property type="entry name" value="KhtT-like_N"/>
</dbReference>
<dbReference type="Pfam" id="PF25991">
    <property type="entry name" value="KhtT_N"/>
    <property type="match status" value="1"/>
</dbReference>
<dbReference type="SUPFAM" id="SSF116726">
    <property type="entry name" value="TrkA C-terminal domain-like"/>
    <property type="match status" value="1"/>
</dbReference>
<dbReference type="GO" id="GO:0008324">
    <property type="term" value="F:monoatomic cation transmembrane transporter activity"/>
    <property type="evidence" value="ECO:0007669"/>
    <property type="project" value="InterPro"/>
</dbReference>
<name>A0A150F3F9_9BACI</name>
<dbReference type="InterPro" id="IPR006037">
    <property type="entry name" value="RCK_C"/>
</dbReference>
<comment type="caution">
    <text evidence="2">The sequence shown here is derived from an EMBL/GenBank/DDBJ whole genome shotgun (WGS) entry which is preliminary data.</text>
</comment>
<dbReference type="PANTHER" id="PTHR30445">
    <property type="entry name" value="K(+)_H(+) ANTIPORTER SUBUNIT KHTT"/>
    <property type="match status" value="1"/>
</dbReference>
<evidence type="ECO:0000313" key="2">
    <source>
        <dbReference type="EMBL" id="KXZ15252.1"/>
    </source>
</evidence>
<sequence length="165" mass="18810">MKVRESELPGIGQKVEIITKNQEKISIILHDDGRRELYYFDENDHEECMASIAFNDEEARRISAILGGMTYKPKALESVEVALDDLVIEWFKTEPQAPAVRRTIGELDIKKHYNVQVIAIVKKNQQKQLSPGFDTLIEEGDTLVISGERSGLKKLIREQLTARET</sequence>
<dbReference type="Pfam" id="PF02080">
    <property type="entry name" value="TrkA_C"/>
    <property type="match status" value="1"/>
</dbReference>
<organism evidence="2 3">
    <name type="scientific">Bacillus nakamurai</name>
    <dbReference type="NCBI Taxonomy" id="1793963"/>
    <lineage>
        <taxon>Bacteria</taxon>
        <taxon>Bacillati</taxon>
        <taxon>Bacillota</taxon>
        <taxon>Bacilli</taxon>
        <taxon>Bacillales</taxon>
        <taxon>Bacillaceae</taxon>
        <taxon>Bacillus</taxon>
    </lineage>
</organism>
<dbReference type="PIRSF" id="PIRSF005028">
    <property type="entry name" value="KhtT"/>
    <property type="match status" value="1"/>
</dbReference>
<dbReference type="STRING" id="1793963.AXI58_03045"/>
<dbReference type="InterPro" id="IPR050144">
    <property type="entry name" value="AAE_transporter"/>
</dbReference>
<dbReference type="PROSITE" id="PS51202">
    <property type="entry name" value="RCK_C"/>
    <property type="match status" value="1"/>
</dbReference>
<feature type="domain" description="RCK C-terminal" evidence="1">
    <location>
        <begin position="76"/>
        <end position="161"/>
    </location>
</feature>
<dbReference type="InterPro" id="IPR026278">
    <property type="entry name" value="KhtT"/>
</dbReference>
<gene>
    <name evidence="2" type="ORF">AXI58_03045</name>
</gene>
<reference evidence="3" key="1">
    <citation type="submission" date="2016-02" db="EMBL/GenBank/DDBJ databases">
        <authorList>
            <person name="Dunlap C."/>
        </authorList>
    </citation>
    <scope>NUCLEOTIDE SEQUENCE [LARGE SCALE GENOMIC DNA]</scope>
    <source>
        <strain evidence="3">NRRL B-41092</strain>
    </source>
</reference>
<dbReference type="PANTHER" id="PTHR30445:SF8">
    <property type="entry name" value="K(+)_H(+) ANTIPORTER SUBUNIT KHTT"/>
    <property type="match status" value="1"/>
</dbReference>
<dbReference type="EMBL" id="LSBA01000036">
    <property type="protein sequence ID" value="KXZ15252.1"/>
    <property type="molecule type" value="Genomic_DNA"/>
</dbReference>
<dbReference type="InterPro" id="IPR036721">
    <property type="entry name" value="RCK_C_sf"/>
</dbReference>
<protein>
    <recommendedName>
        <fullName evidence="1">RCK C-terminal domain-containing protein</fullName>
    </recommendedName>
</protein>
<evidence type="ECO:0000259" key="1">
    <source>
        <dbReference type="PROSITE" id="PS51202"/>
    </source>
</evidence>
<proteinExistence type="predicted"/>
<dbReference type="AlphaFoldDB" id="A0A150F3F9"/>
<dbReference type="OrthoDB" id="67547at2"/>
<dbReference type="Proteomes" id="UP000075430">
    <property type="component" value="Unassembled WGS sequence"/>
</dbReference>
<accession>A0A150F3F9</accession>
<dbReference type="Gene3D" id="3.30.70.1450">
    <property type="entry name" value="Regulator of K+ conductance, C-terminal domain"/>
    <property type="match status" value="1"/>
</dbReference>
<evidence type="ECO:0000313" key="3">
    <source>
        <dbReference type="Proteomes" id="UP000075430"/>
    </source>
</evidence>